<protein>
    <submittedName>
        <fullName evidence="2">Uncharacterized protein</fullName>
    </submittedName>
</protein>
<feature type="compositionally biased region" description="Basic residues" evidence="1">
    <location>
        <begin position="187"/>
        <end position="203"/>
    </location>
</feature>
<evidence type="ECO:0000313" key="3">
    <source>
        <dbReference type="Proteomes" id="UP000197138"/>
    </source>
</evidence>
<sequence length="246" mass="27369">MGLEDFLIPERKGKQAMSVDQWNATEGMMKSGSESSRASETGMTYKQVLQSPPGMTRLVENLKVLRHRMCESCSNLLHAELVDSGAIKLGSARQDAAQKLVPKQPVLSLGGQQRRTWVQQRSFQSRRPRPNQLAMFGKMPNFPEKSRMVKVPIPPADQWVSAVQKSKSEKKAAEGTPVGAQSPKLTRTQRRKMLRKRASAKKKLQAEAERKANVGLAVKYTAENKAGKGDHKRLEKEETSSAEVSD</sequence>
<dbReference type="Proteomes" id="UP000197138">
    <property type="component" value="Unassembled WGS sequence"/>
</dbReference>
<organism evidence="2 3">
    <name type="scientific">Punica granatum</name>
    <name type="common">Pomegranate</name>
    <dbReference type="NCBI Taxonomy" id="22663"/>
    <lineage>
        <taxon>Eukaryota</taxon>
        <taxon>Viridiplantae</taxon>
        <taxon>Streptophyta</taxon>
        <taxon>Embryophyta</taxon>
        <taxon>Tracheophyta</taxon>
        <taxon>Spermatophyta</taxon>
        <taxon>Magnoliopsida</taxon>
        <taxon>eudicotyledons</taxon>
        <taxon>Gunneridae</taxon>
        <taxon>Pentapetalae</taxon>
        <taxon>rosids</taxon>
        <taxon>malvids</taxon>
        <taxon>Myrtales</taxon>
        <taxon>Lythraceae</taxon>
        <taxon>Punica</taxon>
    </lineage>
</organism>
<feature type="compositionally biased region" description="Basic and acidic residues" evidence="1">
    <location>
        <begin position="225"/>
        <end position="239"/>
    </location>
</feature>
<proteinExistence type="predicted"/>
<feature type="region of interest" description="Disordered" evidence="1">
    <location>
        <begin position="118"/>
        <end position="139"/>
    </location>
</feature>
<evidence type="ECO:0000313" key="2">
    <source>
        <dbReference type="EMBL" id="OWM67772.1"/>
    </source>
</evidence>
<name>A0A218W6Q6_PUNGR</name>
<accession>A0A218W6Q6</accession>
<gene>
    <name evidence="2" type="ORF">CDL15_Pgr017469</name>
</gene>
<evidence type="ECO:0000256" key="1">
    <source>
        <dbReference type="SAM" id="MobiDB-lite"/>
    </source>
</evidence>
<dbReference type="EMBL" id="MTKT01005375">
    <property type="protein sequence ID" value="OWM67772.1"/>
    <property type="molecule type" value="Genomic_DNA"/>
</dbReference>
<feature type="region of interest" description="Disordered" evidence="1">
    <location>
        <begin position="162"/>
        <end position="246"/>
    </location>
</feature>
<reference evidence="3" key="1">
    <citation type="journal article" date="2017" name="Plant J.">
        <title>The pomegranate (Punica granatum L.) genome and the genomics of punicalagin biosynthesis.</title>
        <authorList>
            <person name="Qin G."/>
            <person name="Xu C."/>
            <person name="Ming R."/>
            <person name="Tang H."/>
            <person name="Guyot R."/>
            <person name="Kramer E.M."/>
            <person name="Hu Y."/>
            <person name="Yi X."/>
            <person name="Qi Y."/>
            <person name="Xu X."/>
            <person name="Gao Z."/>
            <person name="Pan H."/>
            <person name="Jian J."/>
            <person name="Tian Y."/>
            <person name="Yue Z."/>
            <person name="Xu Y."/>
        </authorList>
    </citation>
    <scope>NUCLEOTIDE SEQUENCE [LARGE SCALE GENOMIC DNA]</scope>
    <source>
        <strain evidence="3">cv. Dabenzi</strain>
    </source>
</reference>
<comment type="caution">
    <text evidence="2">The sequence shown here is derived from an EMBL/GenBank/DDBJ whole genome shotgun (WGS) entry which is preliminary data.</text>
</comment>
<dbReference type="AlphaFoldDB" id="A0A218W6Q6"/>